<dbReference type="GO" id="GO:0006285">
    <property type="term" value="P:base-excision repair, AP site formation"/>
    <property type="evidence" value="ECO:0007669"/>
    <property type="project" value="UniProtKB-ARBA"/>
</dbReference>
<dbReference type="PANTHER" id="PTHR15074:SF0">
    <property type="entry name" value="METHYL-CPG-BINDING DOMAIN PROTEIN 4-LIKE PROTEIN"/>
    <property type="match status" value="1"/>
</dbReference>
<dbReference type="EMBL" id="JAACJL010000001">
    <property type="protein sequence ID" value="KAF4623589.1"/>
    <property type="molecule type" value="Genomic_DNA"/>
</dbReference>
<comment type="subcellular location">
    <subcellularLocation>
        <location evidence="1">Nucleus</location>
    </subcellularLocation>
</comment>
<dbReference type="InterPro" id="IPR003265">
    <property type="entry name" value="HhH-GPD_domain"/>
</dbReference>
<dbReference type="GO" id="GO:0003824">
    <property type="term" value="F:catalytic activity"/>
    <property type="evidence" value="ECO:0007669"/>
    <property type="project" value="InterPro"/>
</dbReference>
<keyword evidence="6" id="KW-1185">Reference proteome</keyword>
<proteinExistence type="predicted"/>
<evidence type="ECO:0000256" key="3">
    <source>
        <dbReference type="SAM" id="MobiDB-lite"/>
    </source>
</evidence>
<sequence length="301" mass="34181">MVSAVPSTPRKPNRKPSRHPSPVLSPYFSPRKRARLDSEQPEHPETLQIVQRDLILPESDSRVNAAEEEDNEQDDTTGRDVTSLTLSQELLYRLVQLKPNLIQEQIGDDPWKLLVAVTLLNKTAGKLAIPTFWKIMEKWPTPHALSAANKEELVNVIRTLGTQNRRAARLIELSRTYLLDPPSVYDVRLSRRVSSPRKASPFFPSPRSSLYPATPISHIPGTGPYALDSYRIFSSCHHDPDSEDWKNVMPDDKELIRFLKWKWAVLEGVEWSPTKGVVGPLTDKRLASLVSELERNDVTKQ</sequence>
<dbReference type="PANTHER" id="PTHR15074">
    <property type="entry name" value="METHYL-CPG-BINDING PROTEIN"/>
    <property type="match status" value="1"/>
</dbReference>
<name>A0A8H4R7B2_9AGAR</name>
<evidence type="ECO:0000256" key="2">
    <source>
        <dbReference type="ARBA" id="ARBA00023242"/>
    </source>
</evidence>
<feature type="domain" description="HhH-GPD" evidence="4">
    <location>
        <begin position="116"/>
        <end position="261"/>
    </location>
</feature>
<keyword evidence="2" id="KW-0539">Nucleus</keyword>
<gene>
    <name evidence="5" type="ORF">D9613_001924</name>
</gene>
<dbReference type="GO" id="GO:0003677">
    <property type="term" value="F:DNA binding"/>
    <property type="evidence" value="ECO:0007669"/>
    <property type="project" value="InterPro"/>
</dbReference>
<dbReference type="InterPro" id="IPR045138">
    <property type="entry name" value="MeCP2/MBD4"/>
</dbReference>
<evidence type="ECO:0000259" key="4">
    <source>
        <dbReference type="Pfam" id="PF00730"/>
    </source>
</evidence>
<dbReference type="AlphaFoldDB" id="A0A8H4R7B2"/>
<feature type="compositionally biased region" description="Basic and acidic residues" evidence="3">
    <location>
        <begin position="35"/>
        <end position="45"/>
    </location>
</feature>
<dbReference type="InterPro" id="IPR011257">
    <property type="entry name" value="DNA_glycosylase"/>
</dbReference>
<evidence type="ECO:0000256" key="1">
    <source>
        <dbReference type="ARBA" id="ARBA00004123"/>
    </source>
</evidence>
<evidence type="ECO:0000313" key="5">
    <source>
        <dbReference type="EMBL" id="KAF4623589.1"/>
    </source>
</evidence>
<organism evidence="5 6">
    <name type="scientific">Agrocybe pediades</name>
    <dbReference type="NCBI Taxonomy" id="84607"/>
    <lineage>
        <taxon>Eukaryota</taxon>
        <taxon>Fungi</taxon>
        <taxon>Dikarya</taxon>
        <taxon>Basidiomycota</taxon>
        <taxon>Agaricomycotina</taxon>
        <taxon>Agaricomycetes</taxon>
        <taxon>Agaricomycetidae</taxon>
        <taxon>Agaricales</taxon>
        <taxon>Agaricineae</taxon>
        <taxon>Strophariaceae</taxon>
        <taxon>Agrocybe</taxon>
    </lineage>
</organism>
<dbReference type="GO" id="GO:0005634">
    <property type="term" value="C:nucleus"/>
    <property type="evidence" value="ECO:0007669"/>
    <property type="project" value="UniProtKB-SubCell"/>
</dbReference>
<comment type="caution">
    <text evidence="5">The sequence shown here is derived from an EMBL/GenBank/DDBJ whole genome shotgun (WGS) entry which is preliminary data.</text>
</comment>
<reference evidence="5 6" key="1">
    <citation type="submission" date="2019-12" db="EMBL/GenBank/DDBJ databases">
        <authorList>
            <person name="Floudas D."/>
            <person name="Bentzer J."/>
            <person name="Ahren D."/>
            <person name="Johansson T."/>
            <person name="Persson P."/>
            <person name="Tunlid A."/>
        </authorList>
    </citation>
    <scope>NUCLEOTIDE SEQUENCE [LARGE SCALE GENOMIC DNA]</scope>
    <source>
        <strain evidence="5 6">CBS 102.39</strain>
    </source>
</reference>
<feature type="region of interest" description="Disordered" evidence="3">
    <location>
        <begin position="1"/>
        <end position="53"/>
    </location>
</feature>
<dbReference type="SUPFAM" id="SSF48150">
    <property type="entry name" value="DNA-glycosylase"/>
    <property type="match status" value="1"/>
</dbReference>
<evidence type="ECO:0000313" key="6">
    <source>
        <dbReference type="Proteomes" id="UP000521872"/>
    </source>
</evidence>
<dbReference type="Proteomes" id="UP000521872">
    <property type="component" value="Unassembled WGS sequence"/>
</dbReference>
<dbReference type="Pfam" id="PF00730">
    <property type="entry name" value="HhH-GPD"/>
    <property type="match status" value="1"/>
</dbReference>
<accession>A0A8H4R7B2</accession>
<protein>
    <recommendedName>
        <fullName evidence="4">HhH-GPD domain-containing protein</fullName>
    </recommendedName>
</protein>
<dbReference type="Gene3D" id="1.10.340.30">
    <property type="entry name" value="Hypothetical protein, domain 2"/>
    <property type="match status" value="1"/>
</dbReference>